<feature type="region of interest" description="Disordered" evidence="7">
    <location>
        <begin position="833"/>
        <end position="868"/>
    </location>
</feature>
<keyword evidence="10" id="KW-1185">Reference proteome</keyword>
<keyword evidence="3 6" id="KW-0863">Zinc-finger</keyword>
<feature type="compositionally biased region" description="Basic and acidic residues" evidence="7">
    <location>
        <begin position="842"/>
        <end position="854"/>
    </location>
</feature>
<reference evidence="11" key="1">
    <citation type="submission" date="2023-03" db="UniProtKB">
        <authorList>
            <consortium name="WormBaseParasite"/>
        </authorList>
    </citation>
    <scope>IDENTIFICATION</scope>
</reference>
<evidence type="ECO:0000256" key="7">
    <source>
        <dbReference type="SAM" id="MobiDB-lite"/>
    </source>
</evidence>
<dbReference type="GO" id="GO:0000981">
    <property type="term" value="F:DNA-binding transcription factor activity, RNA polymerase II-specific"/>
    <property type="evidence" value="ECO:0007669"/>
    <property type="project" value="TreeGrafter"/>
</dbReference>
<feature type="compositionally biased region" description="Low complexity" evidence="7">
    <location>
        <begin position="1099"/>
        <end position="1129"/>
    </location>
</feature>
<dbReference type="SMART" id="SM00225">
    <property type="entry name" value="BTB"/>
    <property type="match status" value="1"/>
</dbReference>
<keyword evidence="5" id="KW-0539">Nucleus</keyword>
<dbReference type="Gene3D" id="3.30.710.10">
    <property type="entry name" value="Potassium Channel Kv1.1, Chain A"/>
    <property type="match status" value="1"/>
</dbReference>
<dbReference type="PROSITE" id="PS50157">
    <property type="entry name" value="ZINC_FINGER_C2H2_2"/>
    <property type="match status" value="1"/>
</dbReference>
<keyword evidence="4" id="KW-0862">Zinc</keyword>
<dbReference type="SMART" id="SM00355">
    <property type="entry name" value="ZnF_C2H2"/>
    <property type="match status" value="7"/>
</dbReference>
<dbReference type="Pfam" id="PF00096">
    <property type="entry name" value="zf-C2H2"/>
    <property type="match status" value="1"/>
</dbReference>
<dbReference type="Proteomes" id="UP000036681">
    <property type="component" value="Unplaced"/>
</dbReference>
<dbReference type="GO" id="GO:0000978">
    <property type="term" value="F:RNA polymerase II cis-regulatory region sequence-specific DNA binding"/>
    <property type="evidence" value="ECO:0007669"/>
    <property type="project" value="TreeGrafter"/>
</dbReference>
<feature type="region of interest" description="Disordered" evidence="7">
    <location>
        <begin position="1381"/>
        <end position="1428"/>
    </location>
</feature>
<evidence type="ECO:0000256" key="3">
    <source>
        <dbReference type="ARBA" id="ARBA00022771"/>
    </source>
</evidence>
<sequence>MLRASMQMIGLARKQGSKCSPQEVKIPSAAGGQNMTSLQHVLGALMLMSLEFCRYDAVASFRVAICCLAESASASGRKANGRSSTKKEPMDAKNVEEEVARNVSQILSASLNQKSATANSSNTMSSGLSLNSALKSSYASALTSGADSASLSGSTLSGSCSLSTPSSARKYVCVDCQKSVSSPRNLQRHRTSCKSVIASSASRSNEMHALNSLPVSSANQMLGDIQLQYCFGGIPGLTEFDYSLSGIQSKLCTSGSFRRGVEANIGAKTVLLKLPSEALAYRSAQCAAGGYSVGAHNASPNTSAAATSLSSYAAHVPRDCIPHTTVSSLSTMSTVSGAVGLPDSDDRLGPECEDSFLESAVAELAQNDDLSMITPGSLASGLLDDDHSLPPLALNEDGLDISSVSASEQASFSNSATTSISDSTASQIRAASSVDVAALYQCESCNKRVSSSRSLKRHRSTCKLYQLDFGHLLQQQGIAQTAHNTGSDSACVSSPGSLGVAARQGVGAGATLAVNVCEHCNRSLCSASNLKRHRATCKAANARVASPKALDSMQPASANSASLTATPQTYENVEVDERERSILDRSYAAALAASRQSVASSLTSATRRRAASGGNACATSYSAVAVGAIPHQHTVVPTSGDGSTATLKLGMMANKPWITVGEHLRAQHNQRIIQQRQQQQLLEQQQRAAMQNACAAQSTSTTQAPGAIVVQGGSNSGGPAPQRNTAAGASFQRGVMQHQGSSFTTVTQFDAANATQTAACEANANSLYVVAPPDLSTSTPLVSHMPGTEYRQPAHDDPSVQVGCADEATLQCVTGSEATTLLDSCADSGKFGGRSLDMGVSDEDRKPVLKESEAPKYSSKRTSDPLPQQTSNVAAFAAPVVNGNPSGSYLDPLDYRFECPECQKTYSCRKNVKRHRMAVHKLSPEDVAKTEPVRVLLSNEDPQKRQISVLKVDEKDSQGQVQSVSAKVDSSAASSMCAVGSADGASVGIATSTQQQPPPVMCSSTAPVSPGGPISVGDTWSAMCVPTSGSGEPIASYQFTEDDGAQLAKIEEDLRRSAEFKFANFTEPDSESETKKPVAELAEADTTFNEDYDDPNCRISSSHPPSITSTGGMVSPSSGPSSNSSTCSSYPITSSSNFLHMTMAPPAPAASGFAAHLPPIKTSLAAPPPTLVTHSQQQTPLHIDTHIAGSSTPVVSRAVNLPPPQYVQQSSQQQTPLRAYIQPHVVVKQKQPHVCADCNRTLSSDYSLKRHRSTCVEVKAAAAAAAKAANEAAKHVPQFLQESSTNLSTTYLVSSDPMMSQQLQPKSVAYAATDANARMARQLAPLNSRASDMIIAQTTFSAFDDDTDSGVLCRVCDCWLPGQREFERHCDELHPVAADPDSTTVANSHDSSVTPPSAFLLNSQNSDIGSQSSAPYSPTGSRKRVGYDSTEDLSSQCGKSSKHLCQACGKFYSSEWNLERHKRESCPLRSKRSKSGDEKSQTRLTRLDSLDLTPLQPVDPKWIDDCALVVGDSRIGVSRSVMSRSSTYFASLFQYYDSHSDVPLPVPVDPLAFQQAVEVFKGTLPLDEKNIDCVIYMADKFKLKPLYEQCESFVAEKLPSSSVMHAIRLAEQYRMCEIKQALFDSISIDVFRSLAADEDYRQMGAELKAELLEKWGTFL</sequence>
<dbReference type="Pfam" id="PF00651">
    <property type="entry name" value="BTB"/>
    <property type="match status" value="1"/>
</dbReference>
<feature type="compositionally biased region" description="Polar residues" evidence="7">
    <location>
        <begin position="1381"/>
        <end position="1420"/>
    </location>
</feature>
<dbReference type="InterPro" id="IPR011333">
    <property type="entry name" value="SKP1/BTB/POZ_sf"/>
</dbReference>
<organism evidence="10 11">
    <name type="scientific">Ascaris lumbricoides</name>
    <name type="common">Giant roundworm</name>
    <dbReference type="NCBI Taxonomy" id="6252"/>
    <lineage>
        <taxon>Eukaryota</taxon>
        <taxon>Metazoa</taxon>
        <taxon>Ecdysozoa</taxon>
        <taxon>Nematoda</taxon>
        <taxon>Chromadorea</taxon>
        <taxon>Rhabditida</taxon>
        <taxon>Spirurina</taxon>
        <taxon>Ascaridomorpha</taxon>
        <taxon>Ascaridoidea</taxon>
        <taxon>Ascarididae</taxon>
        <taxon>Ascaris</taxon>
    </lineage>
</organism>
<evidence type="ECO:0000256" key="4">
    <source>
        <dbReference type="ARBA" id="ARBA00022833"/>
    </source>
</evidence>
<evidence type="ECO:0000313" key="11">
    <source>
        <dbReference type="WBParaSite" id="ALUE_0000809501-mRNA-1"/>
    </source>
</evidence>
<dbReference type="InterPro" id="IPR013087">
    <property type="entry name" value="Znf_C2H2_type"/>
</dbReference>
<feature type="region of interest" description="Disordered" evidence="7">
    <location>
        <begin position="1087"/>
        <end position="1129"/>
    </location>
</feature>
<feature type="region of interest" description="Disordered" evidence="7">
    <location>
        <begin position="1463"/>
        <end position="1482"/>
    </location>
</feature>
<evidence type="ECO:0000259" key="8">
    <source>
        <dbReference type="PROSITE" id="PS50097"/>
    </source>
</evidence>
<evidence type="ECO:0000256" key="5">
    <source>
        <dbReference type="ARBA" id="ARBA00023242"/>
    </source>
</evidence>
<dbReference type="InterPro" id="IPR000210">
    <property type="entry name" value="BTB/POZ_dom"/>
</dbReference>
<dbReference type="InterPro" id="IPR050527">
    <property type="entry name" value="Snail/Krueppel_Znf"/>
</dbReference>
<dbReference type="SUPFAM" id="SSF54695">
    <property type="entry name" value="POZ domain"/>
    <property type="match status" value="1"/>
</dbReference>
<accession>A0A9J2PDR2</accession>
<evidence type="ECO:0000256" key="2">
    <source>
        <dbReference type="ARBA" id="ARBA00022737"/>
    </source>
</evidence>
<feature type="domain" description="BTB" evidence="8">
    <location>
        <begin position="1504"/>
        <end position="1534"/>
    </location>
</feature>
<dbReference type="PANTHER" id="PTHR24388:SF79">
    <property type="entry name" value="C2H2-TYPE DOMAIN-CONTAINING PROTEIN"/>
    <property type="match status" value="1"/>
</dbReference>
<dbReference type="GO" id="GO:0008270">
    <property type="term" value="F:zinc ion binding"/>
    <property type="evidence" value="ECO:0007669"/>
    <property type="project" value="UniProtKB-KW"/>
</dbReference>
<feature type="region of interest" description="Disordered" evidence="7">
    <location>
        <begin position="707"/>
        <end position="726"/>
    </location>
</feature>
<dbReference type="PROSITE" id="PS50097">
    <property type="entry name" value="BTB"/>
    <property type="match status" value="1"/>
</dbReference>
<keyword evidence="2" id="KW-0677">Repeat</keyword>
<feature type="domain" description="C2H2-type" evidence="9">
    <location>
        <begin position="897"/>
        <end position="925"/>
    </location>
</feature>
<protein>
    <submittedName>
        <fullName evidence="11">BTB domain-containing protein</fullName>
    </submittedName>
</protein>
<dbReference type="WBParaSite" id="ALUE_0000809501-mRNA-1">
    <property type="protein sequence ID" value="ALUE_0000809501-mRNA-1"/>
    <property type="gene ID" value="ALUE_0000809501"/>
</dbReference>
<dbReference type="PANTHER" id="PTHR24388">
    <property type="entry name" value="ZINC FINGER PROTEIN"/>
    <property type="match status" value="1"/>
</dbReference>
<evidence type="ECO:0000259" key="9">
    <source>
        <dbReference type="PROSITE" id="PS50157"/>
    </source>
</evidence>
<proteinExistence type="predicted"/>
<name>A0A9J2PDR2_ASCLU</name>
<dbReference type="PROSITE" id="PS00028">
    <property type="entry name" value="ZINC_FINGER_C2H2_1"/>
    <property type="match status" value="1"/>
</dbReference>
<evidence type="ECO:0000313" key="10">
    <source>
        <dbReference type="Proteomes" id="UP000036681"/>
    </source>
</evidence>
<evidence type="ECO:0000256" key="1">
    <source>
        <dbReference type="ARBA" id="ARBA00022723"/>
    </source>
</evidence>
<keyword evidence="1" id="KW-0479">Metal-binding</keyword>
<evidence type="ECO:0000256" key="6">
    <source>
        <dbReference type="PROSITE-ProRule" id="PRU00042"/>
    </source>
</evidence>